<dbReference type="GO" id="GO:0006508">
    <property type="term" value="P:proteolysis"/>
    <property type="evidence" value="ECO:0007669"/>
    <property type="project" value="UniProtKB-KW"/>
</dbReference>
<evidence type="ECO:0000313" key="10">
    <source>
        <dbReference type="EMBL" id="KAA2267062.1"/>
    </source>
</evidence>
<keyword evidence="7" id="KW-0732">Signal</keyword>
<dbReference type="GO" id="GO:0004252">
    <property type="term" value="F:serine-type endopeptidase activity"/>
    <property type="evidence" value="ECO:0007669"/>
    <property type="project" value="InterPro"/>
</dbReference>
<organism evidence="10 11">
    <name type="scientific">Solihabitans fulvus</name>
    <dbReference type="NCBI Taxonomy" id="1892852"/>
    <lineage>
        <taxon>Bacteria</taxon>
        <taxon>Bacillati</taxon>
        <taxon>Actinomycetota</taxon>
        <taxon>Actinomycetes</taxon>
        <taxon>Pseudonocardiales</taxon>
        <taxon>Pseudonocardiaceae</taxon>
        <taxon>Solihabitans</taxon>
    </lineage>
</organism>
<evidence type="ECO:0000259" key="9">
    <source>
        <dbReference type="Pfam" id="PF05922"/>
    </source>
</evidence>
<evidence type="ECO:0000256" key="4">
    <source>
        <dbReference type="ARBA" id="ARBA00022825"/>
    </source>
</evidence>
<dbReference type="PRINTS" id="PR00723">
    <property type="entry name" value="SUBTILISIN"/>
</dbReference>
<evidence type="ECO:0000256" key="2">
    <source>
        <dbReference type="ARBA" id="ARBA00022670"/>
    </source>
</evidence>
<dbReference type="InterPro" id="IPR015500">
    <property type="entry name" value="Peptidase_S8_subtilisin-rel"/>
</dbReference>
<evidence type="ECO:0000256" key="1">
    <source>
        <dbReference type="ARBA" id="ARBA00011073"/>
    </source>
</evidence>
<comment type="similarity">
    <text evidence="1 5">Belongs to the peptidase S8 family.</text>
</comment>
<feature type="region of interest" description="Disordered" evidence="6">
    <location>
        <begin position="139"/>
        <end position="161"/>
    </location>
</feature>
<reference evidence="10 11" key="2">
    <citation type="submission" date="2019-09" db="EMBL/GenBank/DDBJ databases">
        <authorList>
            <person name="Jin C."/>
        </authorList>
    </citation>
    <scope>NUCLEOTIDE SEQUENCE [LARGE SCALE GENOMIC DNA]</scope>
    <source>
        <strain evidence="10 11">AN110305</strain>
    </source>
</reference>
<gene>
    <name evidence="10" type="ORF">F0L68_00570</name>
</gene>
<dbReference type="EMBL" id="VUOB01000001">
    <property type="protein sequence ID" value="KAA2267062.1"/>
    <property type="molecule type" value="Genomic_DNA"/>
</dbReference>
<dbReference type="PANTHER" id="PTHR43806:SF11">
    <property type="entry name" value="CEREVISIN-RELATED"/>
    <property type="match status" value="1"/>
</dbReference>
<reference evidence="10 11" key="1">
    <citation type="submission" date="2019-09" db="EMBL/GenBank/DDBJ databases">
        <title>Goodfellowia gen. nov., a new genus of the Pseudonocardineae related to Actinoalloteichus, containing Goodfellowia coeruleoviolacea gen. nov., comb. nov. gen. nov., comb. nov.</title>
        <authorList>
            <person name="Labeda D."/>
        </authorList>
    </citation>
    <scope>NUCLEOTIDE SEQUENCE [LARGE SCALE GENOMIC DNA]</scope>
    <source>
        <strain evidence="10 11">AN110305</strain>
    </source>
</reference>
<dbReference type="Gene3D" id="3.40.50.200">
    <property type="entry name" value="Peptidase S8/S53 domain"/>
    <property type="match status" value="1"/>
</dbReference>
<dbReference type="InterPro" id="IPR010259">
    <property type="entry name" value="S8pro/Inhibitor_I9"/>
</dbReference>
<dbReference type="Pfam" id="PF05922">
    <property type="entry name" value="Inhibitor_I9"/>
    <property type="match status" value="1"/>
</dbReference>
<feature type="domain" description="Inhibitor I9" evidence="9">
    <location>
        <begin position="77"/>
        <end position="136"/>
    </location>
</feature>
<dbReference type="PROSITE" id="PS00138">
    <property type="entry name" value="SUBTILASE_SER"/>
    <property type="match status" value="1"/>
</dbReference>
<dbReference type="AlphaFoldDB" id="A0A5B2XW01"/>
<dbReference type="Proteomes" id="UP000323454">
    <property type="component" value="Unassembled WGS sequence"/>
</dbReference>
<dbReference type="InterPro" id="IPR050131">
    <property type="entry name" value="Peptidase_S8_subtilisin-like"/>
</dbReference>
<sequence>MRTRRSLALLAAVAAASSVFGVQTAALADAGGHPAGYQPLSAAQADQLSQDVNTSVVVLLRDQPTPSAKGSAQAAARANAIGAKQSSLLGELDRVHAKKVRSFRAANAVAATVSKDEAKRLADNPDVLSVVPDSVIRGARPSVPPAGAAATSGTRQGSPAAEVCPAPGKVMLEPEALPVTHTASDDPNAPTAHSLGYTGTGVKVAYIAEGIDIDNPDFIRADGSHVFVDYQDFSSDGSAAPTSAGEAFLDASAIAAQGRQVYNVQNYSAIGLPTACDIRVLGTAPGAQLVGLKAFADNNFSTTSALLQSIDYAVNTAHVDVLNESFGFNPFPDKGSQDAVRLFNDAAVASGVTVTVSSGDAGITSTQGSPATDPAVVSVGGSTTFRWNAQTGYGGYSPFAGGGWLNDNISSLSSSGFDQAGRLIDLVAPGDGSFALCTPDVTRFTSCTDFRGQPSPVERSGGTSESAPLTAGVAALVIQAYRHAHHGDSPDPALVKRILTSTADDLGVPADEQGAGRLNAYKAVQAALSVQTAAPTGSTLLVDQTQLDGVGKPGSQQDWQVRVTNTGAAAQVVRLDGRGFGAAQNKQSSSVTLDDGTSQHFADWAGVNNNYQKVTFTVPPNTDRVSASIAYPGDPTASLNARVRLILIDPQGRYAAHSLPQGVGNFGNIDVHSPAAGTWTAVIFGRVAASGGTNGTVLFEATTNNTTGFGSVSPSSLTLAPGQTGTVHVSASTPTGPGDASGALVLNAGADNRTTVPISVRALVDTAHGGSFSGTLTGGNGRQTDIGQTNFYQFDVPAGQRDIAANVSLSKDPGNSVVLFLIDPQGQEVARGTNRLTTAYNPTTRAGTLQPVAQTDLYARNPRPGRWTLIVNFAGAIVGDALSQPFRGTIGFNKVDVHVTGLPSGGTLAAGKPVTATVTVHNTGTAPQNVFVDPRLAGAVPVQLAAVEPASLALPMPGGAASPSWLVPSQTSGVAVVAKATLPVTFDFGPESGDPDLPAAIHGTTAIGGVLGHPVAAGLWAADPAEIGPFGPGGAPAGSVDLSMTAWTEAFDQAATSPVGDLWRTSVTPSTSLALLTVQPGQTVTIPVTFTPTGPKGSVVRGTLYVDSLVVGNTPQLTALNFADPADTQPSGNELAGLPYEYRVG</sequence>
<proteinExistence type="inferred from homology"/>
<evidence type="ECO:0000313" key="11">
    <source>
        <dbReference type="Proteomes" id="UP000323454"/>
    </source>
</evidence>
<feature type="domain" description="Peptidase S8/S53" evidence="8">
    <location>
        <begin position="199"/>
        <end position="514"/>
    </location>
</feature>
<evidence type="ECO:0000256" key="7">
    <source>
        <dbReference type="SAM" id="SignalP"/>
    </source>
</evidence>
<dbReference type="RefSeq" id="WP_149847371.1">
    <property type="nucleotide sequence ID" value="NZ_VUOB01000001.1"/>
</dbReference>
<dbReference type="SUPFAM" id="SSF52743">
    <property type="entry name" value="Subtilisin-like"/>
    <property type="match status" value="1"/>
</dbReference>
<keyword evidence="2" id="KW-0645">Protease</keyword>
<dbReference type="PROSITE" id="PS51892">
    <property type="entry name" value="SUBTILASE"/>
    <property type="match status" value="1"/>
</dbReference>
<evidence type="ECO:0000256" key="6">
    <source>
        <dbReference type="SAM" id="MobiDB-lite"/>
    </source>
</evidence>
<evidence type="ECO:0000256" key="3">
    <source>
        <dbReference type="ARBA" id="ARBA00022801"/>
    </source>
</evidence>
<keyword evidence="11" id="KW-1185">Reference proteome</keyword>
<feature type="signal peptide" evidence="7">
    <location>
        <begin position="1"/>
        <end position="21"/>
    </location>
</feature>
<dbReference type="InterPro" id="IPR000209">
    <property type="entry name" value="Peptidase_S8/S53_dom"/>
</dbReference>
<dbReference type="InterPro" id="IPR023828">
    <property type="entry name" value="Peptidase_S8_Ser-AS"/>
</dbReference>
<dbReference type="PANTHER" id="PTHR43806">
    <property type="entry name" value="PEPTIDASE S8"/>
    <property type="match status" value="1"/>
</dbReference>
<feature type="chain" id="PRO_5038460076" evidence="7">
    <location>
        <begin position="22"/>
        <end position="1145"/>
    </location>
</feature>
<comment type="caution">
    <text evidence="5">Lacks conserved residue(s) required for the propagation of feature annotation.</text>
</comment>
<comment type="caution">
    <text evidence="10">The sequence shown here is derived from an EMBL/GenBank/DDBJ whole genome shotgun (WGS) entry which is preliminary data.</text>
</comment>
<keyword evidence="4" id="KW-0720">Serine protease</keyword>
<name>A0A5B2XW01_9PSEU</name>
<dbReference type="Pfam" id="PF00082">
    <property type="entry name" value="Peptidase_S8"/>
    <property type="match status" value="1"/>
</dbReference>
<evidence type="ECO:0000259" key="8">
    <source>
        <dbReference type="Pfam" id="PF00082"/>
    </source>
</evidence>
<evidence type="ECO:0000256" key="5">
    <source>
        <dbReference type="PROSITE-ProRule" id="PRU01240"/>
    </source>
</evidence>
<dbReference type="OrthoDB" id="3403864at2"/>
<dbReference type="InterPro" id="IPR036852">
    <property type="entry name" value="Peptidase_S8/S53_dom_sf"/>
</dbReference>
<keyword evidence="3" id="KW-0378">Hydrolase</keyword>
<accession>A0A5B2XW01</accession>
<protein>
    <submittedName>
        <fullName evidence="10">S8 family serine peptidase</fullName>
    </submittedName>
</protein>